<dbReference type="Gene3D" id="3.90.226.10">
    <property type="entry name" value="2-enoyl-CoA Hydratase, Chain A, domain 1"/>
    <property type="match status" value="1"/>
</dbReference>
<dbReference type="PANTHER" id="PTHR42964:SF1">
    <property type="entry name" value="POLYKETIDE BIOSYNTHESIS ENOYL-COA HYDRATASE PKSH-RELATED"/>
    <property type="match status" value="1"/>
</dbReference>
<keyword evidence="3" id="KW-1185">Reference proteome</keyword>
<dbReference type="InterPro" id="IPR001753">
    <property type="entry name" value="Enoyl-CoA_hydra/iso"/>
</dbReference>
<evidence type="ECO:0000313" key="2">
    <source>
        <dbReference type="EMBL" id="NJQ14426.1"/>
    </source>
</evidence>
<dbReference type="CDD" id="cd06558">
    <property type="entry name" value="crotonase-like"/>
    <property type="match status" value="1"/>
</dbReference>
<dbReference type="InterPro" id="IPR051683">
    <property type="entry name" value="Enoyl-CoA_Hydratase/Isomerase"/>
</dbReference>
<dbReference type="SUPFAM" id="SSF52096">
    <property type="entry name" value="ClpP/crotonase"/>
    <property type="match status" value="1"/>
</dbReference>
<gene>
    <name evidence="2" type="ORF">HCN52_05600</name>
</gene>
<name>A0ABX1C868_9ACTN</name>
<reference evidence="2 3" key="1">
    <citation type="submission" date="2020-03" db="EMBL/GenBank/DDBJ databases">
        <title>Draft genome of Streptomyces sp. ventii, isolated from the Axial Seamount in the Pacific Ocean, and resequencing of the two type strains Streptomyces lonarensis strain NCL 716 and Streptomyces bohaiensis strain 11A07.</title>
        <authorList>
            <person name="Loughran R.M."/>
            <person name="Pfannmuller K.M."/>
            <person name="Wasson B.J."/>
            <person name="Deadmond M.C."/>
            <person name="Paddock B.E."/>
            <person name="Koyack M.J."/>
            <person name="Gallegos D.A."/>
            <person name="Mitchell E.A."/>
            <person name="Ushijima B."/>
            <person name="Saw J.H."/>
            <person name="Mcphail K.L."/>
            <person name="Videau P."/>
        </authorList>
    </citation>
    <scope>NUCLEOTIDE SEQUENCE [LARGE SCALE GENOMIC DNA]</scope>
    <source>
        <strain evidence="2 3">11A07</strain>
    </source>
</reference>
<protein>
    <submittedName>
        <fullName evidence="2">Enoyl-CoA hydratase/isomerase family protein</fullName>
    </submittedName>
</protein>
<evidence type="ECO:0000256" key="1">
    <source>
        <dbReference type="ARBA" id="ARBA00005254"/>
    </source>
</evidence>
<dbReference type="RefSeq" id="WP_168087251.1">
    <property type="nucleotide sequence ID" value="NZ_BHZH01000016.1"/>
</dbReference>
<dbReference type="EMBL" id="JAAVJC010000025">
    <property type="protein sequence ID" value="NJQ14426.1"/>
    <property type="molecule type" value="Genomic_DNA"/>
</dbReference>
<dbReference type="Proteomes" id="UP000727056">
    <property type="component" value="Unassembled WGS sequence"/>
</dbReference>
<evidence type="ECO:0000313" key="3">
    <source>
        <dbReference type="Proteomes" id="UP000727056"/>
    </source>
</evidence>
<dbReference type="PANTHER" id="PTHR42964">
    <property type="entry name" value="ENOYL-COA HYDRATASE"/>
    <property type="match status" value="1"/>
</dbReference>
<dbReference type="InterPro" id="IPR029045">
    <property type="entry name" value="ClpP/crotonase-like_dom_sf"/>
</dbReference>
<comment type="similarity">
    <text evidence="1">Belongs to the enoyl-CoA hydratase/isomerase family.</text>
</comment>
<organism evidence="2 3">
    <name type="scientific">Streptomyces bohaiensis</name>
    <dbReference type="NCBI Taxonomy" id="1431344"/>
    <lineage>
        <taxon>Bacteria</taxon>
        <taxon>Bacillati</taxon>
        <taxon>Actinomycetota</taxon>
        <taxon>Actinomycetes</taxon>
        <taxon>Kitasatosporales</taxon>
        <taxon>Streptomycetaceae</taxon>
        <taxon>Streptomyces</taxon>
    </lineage>
</organism>
<comment type="caution">
    <text evidence="2">The sequence shown here is derived from an EMBL/GenBank/DDBJ whole genome shotgun (WGS) entry which is preliminary data.</text>
</comment>
<dbReference type="Pfam" id="PF00378">
    <property type="entry name" value="ECH_1"/>
    <property type="match status" value="1"/>
</dbReference>
<accession>A0ABX1C868</accession>
<proteinExistence type="inferred from homology"/>
<sequence>MTGRVTALAPASTCGPLTVHEGDGFLRATLSRPERRNALDGPLLTLLHAALDRAEALADCRVLILDASGEAFCGGMDLGTAVGPDSAAPYWRLLERLATTDLVTVSLVDGEATGGGVGLAAACDLVLTGRDARFRLTEVLLGLVPAMALPFVARRTGQHRAFTAALLAEPLDGPAALAAGLADRHGVVAEELLRPLLVSLRRVDRATTGALKRHRALVHPFPAGTGTAAADLLAERLADPAAVERLRRVAMTAAATGAAQ</sequence>